<gene>
    <name evidence="1" type="ORF">HF292_005440</name>
</gene>
<reference evidence="1 2" key="1">
    <citation type="journal article" date="2021" name="ISME J.">
        <title>Genomic evolution of the class Acidithiobacillia: deep-branching Proteobacteria living in extreme acidic conditions.</title>
        <authorList>
            <person name="Moya-Beltran A."/>
            <person name="Beard S."/>
            <person name="Rojas-Villalobos C."/>
            <person name="Issotta F."/>
            <person name="Gallardo Y."/>
            <person name="Ulloa R."/>
            <person name="Giaveno A."/>
            <person name="Degli Esposti M."/>
            <person name="Johnson D.B."/>
            <person name="Quatrini R."/>
        </authorList>
    </citation>
    <scope>NUCLEOTIDE SEQUENCE [LARGE SCALE GENOMIC DNA]</scope>
    <source>
        <strain evidence="1 2">CF3</strain>
    </source>
</reference>
<protein>
    <submittedName>
        <fullName evidence="1">EAL domain-containing protein</fullName>
    </submittedName>
</protein>
<keyword evidence="2" id="KW-1185">Reference proteome</keyword>
<dbReference type="Proteomes" id="UP001196097">
    <property type="component" value="Chromosome"/>
</dbReference>
<evidence type="ECO:0000313" key="1">
    <source>
        <dbReference type="EMBL" id="XRP74095.1"/>
    </source>
</evidence>
<dbReference type="EMBL" id="CP130946">
    <property type="protein sequence ID" value="XRP74095.1"/>
    <property type="molecule type" value="Genomic_DNA"/>
</dbReference>
<evidence type="ECO:0000313" key="2">
    <source>
        <dbReference type="Proteomes" id="UP001196097"/>
    </source>
</evidence>
<proteinExistence type="predicted"/>
<name>A0ACD5IKR4_9PROT</name>
<accession>A0ACD5IKR4</accession>
<organism evidence="1 2">
    <name type="scientific">Acidithiobacillus ferruginosus</name>
    <dbReference type="NCBI Taxonomy" id="3063951"/>
    <lineage>
        <taxon>Bacteria</taxon>
        <taxon>Pseudomonadati</taxon>
        <taxon>Pseudomonadota</taxon>
        <taxon>Acidithiobacillia</taxon>
        <taxon>Acidithiobacillales</taxon>
        <taxon>Acidithiobacillaceae</taxon>
        <taxon>Acidithiobacillus</taxon>
    </lineage>
</organism>
<sequence>MDLEQEQLMEMSMMTQKSLEEQRLVMHYQPIVARPSNSGSLEQGVLGFEALIRLQHPQRGLLTPTFFSEALDHPRLARRIGCFVLDAVLTQGEQWHQAGLPLRLSMNVSARHLLDPEFLNDLRYALAAHPGMPPEYCEIEVTESAPMQDFRKAQVTLQDCNSMGLRIALDDFGTGNASLSYLQKLPAQTIKIDQSFVRDILNDPRDFAIVAGVAKTARMLGLEVIAEGVETIGHLQLLETLDCPAMQGYLFSRPMPSEIVASWVKSFNMHNYIDKLASHLNNFPNVSDAGFLVAHHLRVQASVKYLQGEGSLPERILGIEDAKGCHLALWLDQLFDHASLPAEVDNLHQRLHQILSDNVSHCGSPKSLQLAEELLETNAHLMEVLDLYLKGSSKNSPFPVKCREPIRRESNHGRTGRANRILPRIPPVAGTGFAGRRPAAAQSAHSLGTLPPNSGECAEGQTQRAGREEALRPDAALQDDGSAATA</sequence>